<dbReference type="InterPro" id="IPR011322">
    <property type="entry name" value="N-reg_PII-like_a/b"/>
</dbReference>
<name>A0A9D7JZU2_9PROT</name>
<sequence length="130" mass="14233">MSNSHNANELIVLTDVVLLTAIVQRGAADLIVQAAQEAGAQGATIFHARGTGIRQKHLGILGLTVNSEKEVIYIVVPSEQADRMFERIFVSAKLDTPGMGILWMTNLEKMATYVPHEVAARFGVHTERHE</sequence>
<dbReference type="Pfam" id="PF00543">
    <property type="entry name" value="P-II"/>
    <property type="match status" value="1"/>
</dbReference>
<gene>
    <name evidence="1" type="ORF">IPL58_06765</name>
</gene>
<organism evidence="1 2">
    <name type="scientific">Candidatus Proximibacter danicus</name>
    <dbReference type="NCBI Taxonomy" id="2954365"/>
    <lineage>
        <taxon>Bacteria</taxon>
        <taxon>Pseudomonadati</taxon>
        <taxon>Pseudomonadota</taxon>
        <taxon>Betaproteobacteria</taxon>
        <taxon>Candidatus Proximibacter</taxon>
    </lineage>
</organism>
<dbReference type="SMART" id="SM00938">
    <property type="entry name" value="P-II"/>
    <property type="match status" value="1"/>
</dbReference>
<reference evidence="1" key="1">
    <citation type="submission" date="2020-10" db="EMBL/GenBank/DDBJ databases">
        <title>Connecting structure to function with the recovery of over 1000 high-quality activated sludge metagenome-assembled genomes encoding full-length rRNA genes using long-read sequencing.</title>
        <authorList>
            <person name="Singleton C.M."/>
            <person name="Petriglieri F."/>
            <person name="Kristensen J.M."/>
            <person name="Kirkegaard R.H."/>
            <person name="Michaelsen T.Y."/>
            <person name="Andersen M.H."/>
            <person name="Karst S.M."/>
            <person name="Dueholm M.S."/>
            <person name="Nielsen P.H."/>
            <person name="Albertsen M."/>
        </authorList>
    </citation>
    <scope>NUCLEOTIDE SEQUENCE</scope>
    <source>
        <strain evidence="1">Hirt_18-Q3-R61-65_BATAC.395</strain>
    </source>
</reference>
<accession>A0A9D7JZU2</accession>
<dbReference type="Gene3D" id="3.30.70.120">
    <property type="match status" value="1"/>
</dbReference>
<dbReference type="GO" id="GO:0030234">
    <property type="term" value="F:enzyme regulator activity"/>
    <property type="evidence" value="ECO:0007669"/>
    <property type="project" value="InterPro"/>
</dbReference>
<dbReference type="AlphaFoldDB" id="A0A9D7JZU2"/>
<dbReference type="InterPro" id="IPR002187">
    <property type="entry name" value="N-reg_PII"/>
</dbReference>
<dbReference type="Proteomes" id="UP000886689">
    <property type="component" value="Unassembled WGS sequence"/>
</dbReference>
<dbReference type="InterPro" id="IPR015867">
    <property type="entry name" value="N-reg_PII/ATP_PRibTrfase_C"/>
</dbReference>
<dbReference type="PROSITE" id="PS51343">
    <property type="entry name" value="PII_GLNB_DOM"/>
    <property type="match status" value="1"/>
</dbReference>
<comment type="caution">
    <text evidence="1">The sequence shown here is derived from an EMBL/GenBank/DDBJ whole genome shotgun (WGS) entry which is preliminary data.</text>
</comment>
<dbReference type="GO" id="GO:0006808">
    <property type="term" value="P:regulation of nitrogen utilization"/>
    <property type="evidence" value="ECO:0007669"/>
    <property type="project" value="InterPro"/>
</dbReference>
<evidence type="ECO:0000313" key="1">
    <source>
        <dbReference type="EMBL" id="MBK8523835.1"/>
    </source>
</evidence>
<dbReference type="EMBL" id="JADJUC010000005">
    <property type="protein sequence ID" value="MBK8523835.1"/>
    <property type="molecule type" value="Genomic_DNA"/>
</dbReference>
<proteinExistence type="predicted"/>
<dbReference type="SUPFAM" id="SSF54913">
    <property type="entry name" value="GlnB-like"/>
    <property type="match status" value="1"/>
</dbReference>
<evidence type="ECO:0000313" key="2">
    <source>
        <dbReference type="Proteomes" id="UP000886689"/>
    </source>
</evidence>
<protein>
    <submittedName>
        <fullName evidence="1">P-II family nitrogen regulator</fullName>
    </submittedName>
</protein>